<dbReference type="SUPFAM" id="SSF49464">
    <property type="entry name" value="Carboxypeptidase regulatory domain-like"/>
    <property type="match status" value="1"/>
</dbReference>
<evidence type="ECO:0000259" key="9">
    <source>
        <dbReference type="Pfam" id="PF07715"/>
    </source>
</evidence>
<dbReference type="InterPro" id="IPR036942">
    <property type="entry name" value="Beta-barrel_TonB_sf"/>
</dbReference>
<evidence type="ECO:0000256" key="3">
    <source>
        <dbReference type="ARBA" id="ARBA00022452"/>
    </source>
</evidence>
<keyword evidence="6 7" id="KW-0998">Cell outer membrane</keyword>
<evidence type="ECO:0000256" key="2">
    <source>
        <dbReference type="ARBA" id="ARBA00022448"/>
    </source>
</evidence>
<feature type="domain" description="TonB-dependent receptor plug" evidence="9">
    <location>
        <begin position="126"/>
        <end position="231"/>
    </location>
</feature>
<evidence type="ECO:0000256" key="6">
    <source>
        <dbReference type="ARBA" id="ARBA00023237"/>
    </source>
</evidence>
<name>A0A173X703_9BACE</name>
<dbReference type="EMBL" id="CYZH01000001">
    <property type="protein sequence ID" value="CUN47394.1"/>
    <property type="molecule type" value="Genomic_DNA"/>
</dbReference>
<feature type="chain" id="PRO_5008015251" evidence="8">
    <location>
        <begin position="34"/>
        <end position="1042"/>
    </location>
</feature>
<dbReference type="Gene3D" id="2.170.130.10">
    <property type="entry name" value="TonB-dependent receptor, plug domain"/>
    <property type="match status" value="1"/>
</dbReference>
<evidence type="ECO:0000313" key="10">
    <source>
        <dbReference type="EMBL" id="CUN47394.1"/>
    </source>
</evidence>
<keyword evidence="8" id="KW-0732">Signal</keyword>
<evidence type="ECO:0000256" key="1">
    <source>
        <dbReference type="ARBA" id="ARBA00004571"/>
    </source>
</evidence>
<sequence length="1042" mass="116404">MKHKAMQKGRFCSMRILFFSLTILFVCASNSYAQSTVNGVVIDATGLPLPGVSVTVKGSATGTTTDLNGHFTLNAPRSATLVLSYIGMITQEVKVNSRSMINVTLQEDINSLDEVVVVGYGTQKKIHLTGSIASVSSKELLKSTTSNVSQALVGKLPGLISQQATGAPGADDVSLLVRGHSTYNGGDGPLILVDGVERSMAYINPNEVESVTILKDAASCAVYGMKAAAGVILVTTKRGTEGKTAINYKGSLTLSHATTLPKFMNGTHYMQWYNYARRMDGEKAYFTDEEIAMTTNGDPTDGFENTDWQEPIYRTTLMHQHNLSISGGNEKTRYFLSGGFMKQNGFIKGFELERGNFRSNIDTQVTKDISVSLNVAGKINDYYQPGGDSYENQTTNNVVGVLLYAAPFVPLEYEGMPTSGYRGASNPEYAAGHSGYSKTRTMRLETSAKIEYSFPFLKGLKAGMFVGWDWQDRDSRSFKYSYELMLYKPESKKYVRQYASNLQPTGGMSVGDEKEQQVVLRPSISYNQKFGLHDVGALFLYEQTERKGNTLTGYRSDFALLDIDELPFGSTIHPTDGNFSSSIRQGYAGYVGRFNYAYNNRYLAEFTFRYDGSYHFKKGNRWGFFPSASLGWVASEEDFFKELFPQVERFKLRASFGILGSDNVDPFLYRKQYAWAKNSTVFGTTPQAVNTLYNKVSYPMENLTWEKCRSINVGFELSAWNGLLGIEFDVFYKYTYDILRSIGGVYPPSLGGHYPSIENSGTFDNRGFEMTVKHRNHIGKFNYSLNGNLSFARNKILRMTQADNTKPWQNRLGTSVGSIWGLKSLGLYQTQAEIDAAPLPISETPRLGDIRYLDYNGDGLISWDDEVKIARPTTPEMMFSLMADANWKGFDLSVQLQGAALCDKLLCGEWNNGARDQTPLTRPFYAGWDNAPYYLVENSWRPDNTNAEYPRLSTVAYANNAQVSDFWKRNGAYVRLKNVTLGYTLPQSWVKKSGISNLRLFASGHNLFTLTEFKYLDPESANVIQGYYPQQRTFTFGVDVTF</sequence>
<dbReference type="NCBIfam" id="TIGR04056">
    <property type="entry name" value="OMP_RagA_SusC"/>
    <property type="match status" value="1"/>
</dbReference>
<dbReference type="AlphaFoldDB" id="A0A173X703"/>
<evidence type="ECO:0000313" key="11">
    <source>
        <dbReference type="Proteomes" id="UP000095517"/>
    </source>
</evidence>
<keyword evidence="2 7" id="KW-0813">Transport</keyword>
<evidence type="ECO:0000256" key="5">
    <source>
        <dbReference type="ARBA" id="ARBA00023136"/>
    </source>
</evidence>
<dbReference type="Gene3D" id="2.40.170.20">
    <property type="entry name" value="TonB-dependent receptor, beta-barrel domain"/>
    <property type="match status" value="1"/>
</dbReference>
<dbReference type="Proteomes" id="UP000095517">
    <property type="component" value="Unassembled WGS sequence"/>
</dbReference>
<dbReference type="InterPro" id="IPR039426">
    <property type="entry name" value="TonB-dep_rcpt-like"/>
</dbReference>
<keyword evidence="5 7" id="KW-0472">Membrane</keyword>
<keyword evidence="3 7" id="KW-1134">Transmembrane beta strand</keyword>
<dbReference type="FunFam" id="2.60.40.1120:FF:000003">
    <property type="entry name" value="Outer membrane protein Omp121"/>
    <property type="match status" value="1"/>
</dbReference>
<organism evidence="10 11">
    <name type="scientific">Bacteroides finegoldii</name>
    <dbReference type="NCBI Taxonomy" id="338188"/>
    <lineage>
        <taxon>Bacteria</taxon>
        <taxon>Pseudomonadati</taxon>
        <taxon>Bacteroidota</taxon>
        <taxon>Bacteroidia</taxon>
        <taxon>Bacteroidales</taxon>
        <taxon>Bacteroidaceae</taxon>
        <taxon>Bacteroides</taxon>
    </lineage>
</organism>
<gene>
    <name evidence="10" type="ORF">ERS852397_00305</name>
</gene>
<proteinExistence type="inferred from homology"/>
<accession>A0A173X703</accession>
<evidence type="ECO:0000256" key="7">
    <source>
        <dbReference type="PROSITE-ProRule" id="PRU01360"/>
    </source>
</evidence>
<dbReference type="InterPro" id="IPR037066">
    <property type="entry name" value="Plug_dom_sf"/>
</dbReference>
<keyword evidence="10" id="KW-0675">Receptor</keyword>
<comment type="subcellular location">
    <subcellularLocation>
        <location evidence="1 7">Cell outer membrane</location>
        <topology evidence="1 7">Multi-pass membrane protein</topology>
    </subcellularLocation>
</comment>
<evidence type="ECO:0000256" key="4">
    <source>
        <dbReference type="ARBA" id="ARBA00022692"/>
    </source>
</evidence>
<dbReference type="Gene3D" id="2.60.40.1120">
    <property type="entry name" value="Carboxypeptidase-like, regulatory domain"/>
    <property type="match status" value="1"/>
</dbReference>
<evidence type="ECO:0000256" key="8">
    <source>
        <dbReference type="SAM" id="SignalP"/>
    </source>
</evidence>
<feature type="signal peptide" evidence="8">
    <location>
        <begin position="1"/>
        <end position="33"/>
    </location>
</feature>
<dbReference type="PROSITE" id="PS52016">
    <property type="entry name" value="TONB_DEPENDENT_REC_3"/>
    <property type="match status" value="1"/>
</dbReference>
<dbReference type="STRING" id="338188.ERS852397_00305"/>
<dbReference type="InterPro" id="IPR008969">
    <property type="entry name" value="CarboxyPept-like_regulatory"/>
</dbReference>
<dbReference type="Pfam" id="PF07715">
    <property type="entry name" value="Plug"/>
    <property type="match status" value="1"/>
</dbReference>
<dbReference type="GO" id="GO:0009279">
    <property type="term" value="C:cell outer membrane"/>
    <property type="evidence" value="ECO:0007669"/>
    <property type="project" value="UniProtKB-SubCell"/>
</dbReference>
<keyword evidence="4 7" id="KW-0812">Transmembrane</keyword>
<protein>
    <submittedName>
        <fullName evidence="10">Outer membrane receptor for ferrienterochelin and colicins</fullName>
    </submittedName>
</protein>
<dbReference type="NCBIfam" id="TIGR04057">
    <property type="entry name" value="SusC_RagA_signa"/>
    <property type="match status" value="1"/>
</dbReference>
<dbReference type="FunFam" id="2.170.130.10:FF:000003">
    <property type="entry name" value="SusC/RagA family TonB-linked outer membrane protein"/>
    <property type="match status" value="1"/>
</dbReference>
<dbReference type="InterPro" id="IPR023996">
    <property type="entry name" value="TonB-dep_OMP_SusC/RagA"/>
</dbReference>
<comment type="similarity">
    <text evidence="7">Belongs to the TonB-dependent receptor family.</text>
</comment>
<reference evidence="10 11" key="1">
    <citation type="submission" date="2015-09" db="EMBL/GenBank/DDBJ databases">
        <authorList>
            <consortium name="Pathogen Informatics"/>
        </authorList>
    </citation>
    <scope>NUCLEOTIDE SEQUENCE [LARGE SCALE GENOMIC DNA]</scope>
    <source>
        <strain evidence="10 11">2789STDY5608840</strain>
    </source>
</reference>
<dbReference type="Pfam" id="PF13715">
    <property type="entry name" value="CarbopepD_reg_2"/>
    <property type="match status" value="1"/>
</dbReference>
<dbReference type="InterPro" id="IPR012910">
    <property type="entry name" value="Plug_dom"/>
</dbReference>
<dbReference type="RefSeq" id="WP_055278290.1">
    <property type="nucleotide sequence ID" value="NZ_CABIXA010000001.1"/>
</dbReference>
<dbReference type="InterPro" id="IPR023997">
    <property type="entry name" value="TonB-dep_OMP_SusC/RagA_CS"/>
</dbReference>
<dbReference type="SUPFAM" id="SSF56935">
    <property type="entry name" value="Porins"/>
    <property type="match status" value="1"/>
</dbReference>